<gene>
    <name evidence="3 5" type="ORF">P152DRAFT_378127</name>
</gene>
<reference evidence="5" key="2">
    <citation type="submission" date="2020-04" db="EMBL/GenBank/DDBJ databases">
        <authorList>
            <consortium name="NCBI Genome Project"/>
        </authorList>
    </citation>
    <scope>NUCLEOTIDE SEQUENCE</scope>
    <source>
        <strain evidence="5">CBS 781.70</strain>
    </source>
</reference>
<keyword evidence="1" id="KW-0547">Nucleotide-binding</keyword>
<feature type="binding site" evidence="1">
    <location>
        <position position="107"/>
    </location>
    <ligand>
        <name>ATP</name>
        <dbReference type="ChEBI" id="CHEBI:30616"/>
    </ligand>
</feature>
<dbReference type="InterPro" id="IPR013792">
    <property type="entry name" value="RNA3'P_cycl/enolpyr_Trfase_a/b"/>
</dbReference>
<protein>
    <submittedName>
        <fullName evidence="3 5">RNA 3'-terminal phosphate cyclase</fullName>
    </submittedName>
</protein>
<dbReference type="GO" id="GO:0005524">
    <property type="term" value="F:ATP binding"/>
    <property type="evidence" value="ECO:0007669"/>
    <property type="project" value="UniProtKB-KW"/>
</dbReference>
<organism evidence="3">
    <name type="scientific">Eremomyces bilateralis CBS 781.70</name>
    <dbReference type="NCBI Taxonomy" id="1392243"/>
    <lineage>
        <taxon>Eukaryota</taxon>
        <taxon>Fungi</taxon>
        <taxon>Dikarya</taxon>
        <taxon>Ascomycota</taxon>
        <taxon>Pezizomycotina</taxon>
        <taxon>Dothideomycetes</taxon>
        <taxon>Dothideomycetes incertae sedis</taxon>
        <taxon>Eremomycetales</taxon>
        <taxon>Eremomycetaceae</taxon>
        <taxon>Eremomyces</taxon>
    </lineage>
</organism>
<reference evidence="5" key="3">
    <citation type="submission" date="2025-04" db="UniProtKB">
        <authorList>
            <consortium name="RefSeq"/>
        </authorList>
    </citation>
    <scope>IDENTIFICATION</scope>
    <source>
        <strain evidence="5">CBS 781.70</strain>
    </source>
</reference>
<dbReference type="AlphaFoldDB" id="A0A6G1GEF7"/>
<dbReference type="PIRSF" id="PIRSF005378">
    <property type="entry name" value="RNA3'_term_phos_cycl_euk"/>
    <property type="match status" value="1"/>
</dbReference>
<dbReference type="InterPro" id="IPR023797">
    <property type="entry name" value="RNA3'_phos_cyclase_dom"/>
</dbReference>
<evidence type="ECO:0000313" key="5">
    <source>
        <dbReference type="RefSeq" id="XP_033537881.1"/>
    </source>
</evidence>
<dbReference type="GeneID" id="54416232"/>
<dbReference type="RefSeq" id="XP_033537881.1">
    <property type="nucleotide sequence ID" value="XM_033675662.1"/>
</dbReference>
<accession>A0A6G1GEF7</accession>
<sequence>IGIDGITLEGGGQLVRIALGLSALTAIPIHISNIRGKRPRGGGLKQQHLSAVKWLAQCCSAEMGGAENKSKHLEFIPSQDKTVGSIDVSWPSEIDIGGAGSIGLVFQAILPYILFRTRPGAGGHGNQVHVTIKGGTNTSFSPSYDYIAQVLLPTLEKIGIPHIRASLDRRGWSTGPIDIGGVTFSITPFAEGGFLRPFDLKDRGDIVRFEARAIIPRDCEARFREELNEGITRLSKEDAEVDLDVQVEESGHRTRLYFLLVAVSENGYRLGRDWLYDHKIKDAGVAISKLVKQVTKELRQELYHGGCVDEYMRDQLVVFQALSKGTSRVDVGRSSNGEPVPASLHTETAEWVAAKLLAAEFDDHGMCRGRGYV</sequence>
<dbReference type="OrthoDB" id="25029at2759"/>
<dbReference type="Proteomes" id="UP000504638">
    <property type="component" value="Unplaced"/>
</dbReference>
<evidence type="ECO:0000313" key="4">
    <source>
        <dbReference type="Proteomes" id="UP000504638"/>
    </source>
</evidence>
<dbReference type="GO" id="GO:0006396">
    <property type="term" value="P:RNA processing"/>
    <property type="evidence" value="ECO:0007669"/>
    <property type="project" value="InterPro"/>
</dbReference>
<dbReference type="InterPro" id="IPR036553">
    <property type="entry name" value="RPTC_insert"/>
</dbReference>
<dbReference type="Gene3D" id="3.65.10.20">
    <property type="entry name" value="RNA 3'-terminal phosphate cyclase domain"/>
    <property type="match status" value="1"/>
</dbReference>
<evidence type="ECO:0000259" key="2">
    <source>
        <dbReference type="Pfam" id="PF01137"/>
    </source>
</evidence>
<dbReference type="Pfam" id="PF01137">
    <property type="entry name" value="RTC"/>
    <property type="match status" value="1"/>
</dbReference>
<feature type="domain" description="RNA 3'-terminal phosphate cyclase" evidence="2">
    <location>
        <begin position="8"/>
        <end position="361"/>
    </location>
</feature>
<dbReference type="Gene3D" id="3.30.360.20">
    <property type="entry name" value="RNA 3'-terminal phosphate cyclase, insert domain"/>
    <property type="match status" value="1"/>
</dbReference>
<dbReference type="SUPFAM" id="SSF55205">
    <property type="entry name" value="EPT/RTPC-like"/>
    <property type="match status" value="1"/>
</dbReference>
<reference evidence="3 5" key="1">
    <citation type="submission" date="2020-01" db="EMBL/GenBank/DDBJ databases">
        <authorList>
            <consortium name="DOE Joint Genome Institute"/>
            <person name="Haridas S."/>
            <person name="Albert R."/>
            <person name="Binder M."/>
            <person name="Bloem J."/>
            <person name="Labutti K."/>
            <person name="Salamov A."/>
            <person name="Andreopoulos B."/>
            <person name="Baker S.E."/>
            <person name="Barry K."/>
            <person name="Bills G."/>
            <person name="Bluhm B.H."/>
            <person name="Cannon C."/>
            <person name="Castanera R."/>
            <person name="Culley D.E."/>
            <person name="Daum C."/>
            <person name="Ezra D."/>
            <person name="Gonzalez J.B."/>
            <person name="Henrissat B."/>
            <person name="Kuo A."/>
            <person name="Liang C."/>
            <person name="Lipzen A."/>
            <person name="Lutzoni F."/>
            <person name="Magnuson J."/>
            <person name="Mondo S."/>
            <person name="Nolan M."/>
            <person name="Ohm R."/>
            <person name="Pangilinan J."/>
            <person name="Park H.-J."/>
            <person name="Ramirez L."/>
            <person name="Alfaro M."/>
            <person name="Sun H."/>
            <person name="Tritt A."/>
            <person name="Yoshinaga Y."/>
            <person name="Zwiers L.-H."/>
            <person name="Turgeon B.G."/>
            <person name="Goodwin S.B."/>
            <person name="Spatafora J.W."/>
            <person name="Crous P.W."/>
            <person name="Grigoriev I.V."/>
        </authorList>
    </citation>
    <scope>NUCLEOTIDE SEQUENCE</scope>
    <source>
        <strain evidence="3 5">CBS 781.70</strain>
    </source>
</reference>
<feature type="non-terminal residue" evidence="3">
    <location>
        <position position="1"/>
    </location>
</feature>
<dbReference type="EMBL" id="ML975150">
    <property type="protein sequence ID" value="KAF1816250.1"/>
    <property type="molecule type" value="Genomic_DNA"/>
</dbReference>
<dbReference type="InterPro" id="IPR037136">
    <property type="entry name" value="RNA3'_phos_cyclase_dom_sf"/>
</dbReference>
<keyword evidence="1" id="KW-0067">ATP-binding</keyword>
<evidence type="ECO:0000313" key="3">
    <source>
        <dbReference type="EMBL" id="KAF1816250.1"/>
    </source>
</evidence>
<evidence type="ECO:0000256" key="1">
    <source>
        <dbReference type="PIRSR" id="PIRSR005378-2"/>
    </source>
</evidence>
<name>A0A6G1GEF7_9PEZI</name>
<dbReference type="PANTHER" id="PTHR11096:SF0">
    <property type="entry name" value="RNA 3'-TERMINAL PHOSPHATE CYCLASE"/>
    <property type="match status" value="1"/>
</dbReference>
<feature type="non-terminal residue" evidence="3">
    <location>
        <position position="373"/>
    </location>
</feature>
<feature type="binding site" evidence="1">
    <location>
        <begin position="311"/>
        <end position="315"/>
    </location>
    <ligand>
        <name>ATP</name>
        <dbReference type="ChEBI" id="CHEBI:30616"/>
    </ligand>
</feature>
<dbReference type="InterPro" id="IPR000228">
    <property type="entry name" value="RNA3'_term_phos_cyc"/>
</dbReference>
<dbReference type="GO" id="GO:0003963">
    <property type="term" value="F:RNA-3'-phosphate cyclase activity"/>
    <property type="evidence" value="ECO:0007669"/>
    <property type="project" value="TreeGrafter"/>
</dbReference>
<keyword evidence="4" id="KW-1185">Reference proteome</keyword>
<proteinExistence type="predicted"/>
<dbReference type="PANTHER" id="PTHR11096">
    <property type="entry name" value="RNA 3' TERMINAL PHOSPHATE CYCLASE"/>
    <property type="match status" value="1"/>
</dbReference>
<dbReference type="GO" id="GO:0005634">
    <property type="term" value="C:nucleus"/>
    <property type="evidence" value="ECO:0007669"/>
    <property type="project" value="TreeGrafter"/>
</dbReference>